<reference evidence="1 2" key="1">
    <citation type="journal article" date="2012" name="Stand. Genomic Sci.">
        <title>Complete genome sequencing and analysis of Saprospira grandis str. Lewin, a predatory marine bacterium.</title>
        <authorList>
            <person name="Saw J.H."/>
            <person name="Yuryev A."/>
            <person name="Kanbe M."/>
            <person name="Hou S."/>
            <person name="Young A.G."/>
            <person name="Aizawa S."/>
            <person name="Alam M."/>
        </authorList>
    </citation>
    <scope>NUCLEOTIDE SEQUENCE [LARGE SCALE GENOMIC DNA]</scope>
    <source>
        <strain evidence="1 2">Lewin</strain>
    </source>
</reference>
<organism evidence="1 2">
    <name type="scientific">Saprospira grandis (strain Lewin)</name>
    <dbReference type="NCBI Taxonomy" id="984262"/>
    <lineage>
        <taxon>Bacteria</taxon>
        <taxon>Pseudomonadati</taxon>
        <taxon>Bacteroidota</taxon>
        <taxon>Saprospiria</taxon>
        <taxon>Saprospirales</taxon>
        <taxon>Saprospiraceae</taxon>
        <taxon>Saprospira</taxon>
    </lineage>
</organism>
<keyword evidence="2" id="KW-1185">Reference proteome</keyword>
<evidence type="ECO:0000313" key="2">
    <source>
        <dbReference type="Proteomes" id="UP000007519"/>
    </source>
</evidence>
<dbReference type="AlphaFoldDB" id="H6L096"/>
<dbReference type="KEGG" id="sgn:SGRA_3536"/>
<dbReference type="eggNOG" id="ENOG5032SMV">
    <property type="taxonomic scope" value="Bacteria"/>
</dbReference>
<evidence type="ECO:0000313" key="1">
    <source>
        <dbReference type="EMBL" id="AFC26260.1"/>
    </source>
</evidence>
<dbReference type="Proteomes" id="UP000007519">
    <property type="component" value="Chromosome"/>
</dbReference>
<dbReference type="HOGENOM" id="CLU_076565_1_0_10"/>
<gene>
    <name evidence="1" type="ordered locus">SGRA_3536</name>
</gene>
<sequence>MSEFKSVWDYDALWEKAKIYAQKSLIEDREGIMFPFWSTLTLEFLGRATLAKVHPVLLADPRDGSNILYVFGYLNSNSSPKSIPAKSVFDRCQKIVSNFTKKEFVNCLALIDRRNEELHSGKGAFENYPTRIWLSNYYHVCKILLEFQEKELEDLFGRDEADAANKMIIESDKSLITEVNSRIAHQRKEFFSLSAEDQTQNIEHAQKVIQSTYAPYSKIVECISCKSDSLIKGEPISVTDAKLFEDEIIQKINILPTNFTCFACGLKLTNHNELQVAEYGGQYSVTDYHDPAEYHGIDLSSEDFDLDMLFDYGND</sequence>
<name>H6L096_SAPGL</name>
<dbReference type="EMBL" id="CP002831">
    <property type="protein sequence ID" value="AFC26260.1"/>
    <property type="molecule type" value="Genomic_DNA"/>
</dbReference>
<protein>
    <submittedName>
        <fullName evidence="1">Uncharacterized protein</fullName>
    </submittedName>
</protein>
<proteinExistence type="predicted"/>
<accession>H6L096</accession>
<dbReference type="STRING" id="984262.SGRA_3536"/>
<dbReference type="OrthoDB" id="2606812at2"/>
<dbReference type="RefSeq" id="WP_015693851.1">
    <property type="nucleotide sequence ID" value="NC_016940.1"/>
</dbReference>